<name>A0ABV7QG13_9PSEU</name>
<dbReference type="EMBL" id="JBHRWI010000013">
    <property type="protein sequence ID" value="MFC3510428.1"/>
    <property type="molecule type" value="Genomic_DNA"/>
</dbReference>
<organism evidence="2 3">
    <name type="scientific">Amycolatopsis halotolerans</name>
    <dbReference type="NCBI Taxonomy" id="330083"/>
    <lineage>
        <taxon>Bacteria</taxon>
        <taxon>Bacillati</taxon>
        <taxon>Actinomycetota</taxon>
        <taxon>Actinomycetes</taxon>
        <taxon>Pseudonocardiales</taxon>
        <taxon>Pseudonocardiaceae</taxon>
        <taxon>Amycolatopsis</taxon>
    </lineage>
</organism>
<dbReference type="Proteomes" id="UP001595764">
    <property type="component" value="Unassembled WGS sequence"/>
</dbReference>
<keyword evidence="3" id="KW-1185">Reference proteome</keyword>
<feature type="transmembrane region" description="Helical" evidence="1">
    <location>
        <begin position="94"/>
        <end position="113"/>
    </location>
</feature>
<keyword evidence="1" id="KW-0472">Membrane</keyword>
<feature type="transmembrane region" description="Helical" evidence="1">
    <location>
        <begin position="35"/>
        <end position="52"/>
    </location>
</feature>
<protein>
    <submittedName>
        <fullName evidence="2">DUF1453 domain-containing protein</fullName>
    </submittedName>
</protein>
<gene>
    <name evidence="2" type="ORF">ACFORO_09660</name>
</gene>
<proteinExistence type="predicted"/>
<comment type="caution">
    <text evidence="2">The sequence shown here is derived from an EMBL/GenBank/DDBJ whole genome shotgun (WGS) entry which is preliminary data.</text>
</comment>
<dbReference type="InterPro" id="IPR036259">
    <property type="entry name" value="MFS_trans_sf"/>
</dbReference>
<dbReference type="RefSeq" id="WP_377872059.1">
    <property type="nucleotide sequence ID" value="NZ_JBHMAY010000035.1"/>
</dbReference>
<dbReference type="SUPFAM" id="SSF103473">
    <property type="entry name" value="MFS general substrate transporter"/>
    <property type="match status" value="1"/>
</dbReference>
<evidence type="ECO:0000313" key="2">
    <source>
        <dbReference type="EMBL" id="MFC3510428.1"/>
    </source>
</evidence>
<evidence type="ECO:0000256" key="1">
    <source>
        <dbReference type="SAM" id="Phobius"/>
    </source>
</evidence>
<evidence type="ECO:0000313" key="3">
    <source>
        <dbReference type="Proteomes" id="UP001595764"/>
    </source>
</evidence>
<keyword evidence="1" id="KW-0812">Transmembrane</keyword>
<feature type="transmembrane region" description="Helical" evidence="1">
    <location>
        <begin position="6"/>
        <end position="23"/>
    </location>
</feature>
<reference evidence="3" key="1">
    <citation type="journal article" date="2019" name="Int. J. Syst. Evol. Microbiol.">
        <title>The Global Catalogue of Microorganisms (GCM) 10K type strain sequencing project: providing services to taxonomists for standard genome sequencing and annotation.</title>
        <authorList>
            <consortium name="The Broad Institute Genomics Platform"/>
            <consortium name="The Broad Institute Genome Sequencing Center for Infectious Disease"/>
            <person name="Wu L."/>
            <person name="Ma J."/>
        </authorList>
    </citation>
    <scope>NUCLEOTIDE SEQUENCE [LARGE SCALE GENOMIC DNA]</scope>
    <source>
        <strain evidence="3">CGMCC 4.7682</strain>
    </source>
</reference>
<accession>A0ABV7QG13</accession>
<feature type="transmembrane region" description="Helical" evidence="1">
    <location>
        <begin position="58"/>
        <end position="82"/>
    </location>
</feature>
<sequence>MSGWVLVSLIVGVVVMLVFRMLGEPLNWRDTVAPPVVLIAIGVAGVVGFTGLTSTDVWWIVGSCVVGLAFGAARGATIRLYAKKGELWQRYRKSSLALFVLGVAVSLGFTVLAVKFGMHEQARPYQLAIGVSFAGEALVLIPRGLRSDVPFAKDKERPWDKWLQSRVR</sequence>
<keyword evidence="1" id="KW-1133">Transmembrane helix</keyword>